<feature type="non-terminal residue" evidence="1">
    <location>
        <position position="374"/>
    </location>
</feature>
<keyword evidence="2" id="KW-1185">Reference proteome</keyword>
<evidence type="ECO:0000313" key="1">
    <source>
        <dbReference type="EMBL" id="EJD33959.1"/>
    </source>
</evidence>
<protein>
    <submittedName>
        <fullName evidence="1">Uncharacterized protein</fullName>
    </submittedName>
</protein>
<dbReference type="KEGG" id="adl:AURDEDRAFT_176981"/>
<dbReference type="InParanoid" id="J0WQ25"/>
<evidence type="ECO:0000313" key="2">
    <source>
        <dbReference type="Proteomes" id="UP000006514"/>
    </source>
</evidence>
<name>J0WQ25_AURST</name>
<accession>J0WQ25</accession>
<dbReference type="AlphaFoldDB" id="J0WQ25"/>
<reference evidence="2" key="1">
    <citation type="journal article" date="2012" name="Science">
        <title>The Paleozoic origin of enzymatic lignin decomposition reconstructed from 31 fungal genomes.</title>
        <authorList>
            <person name="Floudas D."/>
            <person name="Binder M."/>
            <person name="Riley R."/>
            <person name="Barry K."/>
            <person name="Blanchette R.A."/>
            <person name="Henrissat B."/>
            <person name="Martinez A.T."/>
            <person name="Otillar R."/>
            <person name="Spatafora J.W."/>
            <person name="Yadav J.S."/>
            <person name="Aerts A."/>
            <person name="Benoit I."/>
            <person name="Boyd A."/>
            <person name="Carlson A."/>
            <person name="Copeland A."/>
            <person name="Coutinho P.M."/>
            <person name="de Vries R.P."/>
            <person name="Ferreira P."/>
            <person name="Findley K."/>
            <person name="Foster B."/>
            <person name="Gaskell J."/>
            <person name="Glotzer D."/>
            <person name="Gorecki P."/>
            <person name="Heitman J."/>
            <person name="Hesse C."/>
            <person name="Hori C."/>
            <person name="Igarashi K."/>
            <person name="Jurgens J.A."/>
            <person name="Kallen N."/>
            <person name="Kersten P."/>
            <person name="Kohler A."/>
            <person name="Kuees U."/>
            <person name="Kumar T.K.A."/>
            <person name="Kuo A."/>
            <person name="LaButti K."/>
            <person name="Larrondo L.F."/>
            <person name="Lindquist E."/>
            <person name="Ling A."/>
            <person name="Lombard V."/>
            <person name="Lucas S."/>
            <person name="Lundell T."/>
            <person name="Martin R."/>
            <person name="McLaughlin D.J."/>
            <person name="Morgenstern I."/>
            <person name="Morin E."/>
            <person name="Murat C."/>
            <person name="Nagy L.G."/>
            <person name="Nolan M."/>
            <person name="Ohm R.A."/>
            <person name="Patyshakuliyeva A."/>
            <person name="Rokas A."/>
            <person name="Ruiz-Duenas F.J."/>
            <person name="Sabat G."/>
            <person name="Salamov A."/>
            <person name="Samejima M."/>
            <person name="Schmutz J."/>
            <person name="Slot J.C."/>
            <person name="St John F."/>
            <person name="Stenlid J."/>
            <person name="Sun H."/>
            <person name="Sun S."/>
            <person name="Syed K."/>
            <person name="Tsang A."/>
            <person name="Wiebenga A."/>
            <person name="Young D."/>
            <person name="Pisabarro A."/>
            <person name="Eastwood D.C."/>
            <person name="Martin F."/>
            <person name="Cullen D."/>
            <person name="Grigoriev I.V."/>
            <person name="Hibbett D.S."/>
        </authorList>
    </citation>
    <scope>NUCLEOTIDE SEQUENCE [LARGE SCALE GENOMIC DNA]</scope>
    <source>
        <strain evidence="2">TFB10046</strain>
    </source>
</reference>
<dbReference type="Proteomes" id="UP000006514">
    <property type="component" value="Unassembled WGS sequence"/>
</dbReference>
<proteinExistence type="predicted"/>
<organism evidence="1 2">
    <name type="scientific">Auricularia subglabra (strain TFB-10046 / SS5)</name>
    <name type="common">White-rot fungus</name>
    <name type="synonym">Auricularia delicata (strain TFB10046)</name>
    <dbReference type="NCBI Taxonomy" id="717982"/>
    <lineage>
        <taxon>Eukaryota</taxon>
        <taxon>Fungi</taxon>
        <taxon>Dikarya</taxon>
        <taxon>Basidiomycota</taxon>
        <taxon>Agaricomycotina</taxon>
        <taxon>Agaricomycetes</taxon>
        <taxon>Auriculariales</taxon>
        <taxon>Auriculariaceae</taxon>
        <taxon>Auricularia</taxon>
    </lineage>
</organism>
<sequence length="374" mass="38831">MPFNLALVSPPAEHRLVVCTQPSISSACGAHRATRRLRRLGSSSGAKHGSTGAVLSPAAGKSLLLIHFFFRLRRATDTVVRGSEIASQPALLRRFFRLRRHRTTSTHPSRTDSSIRPAPASPAIARLFFRLRRAILLYSQFFSRLRRTTQRAGRLAAGAFNSLSFRLRRAAPTILYATRLALFVALASASVLVERHTPSSCSGAAADSTRKCTVKSGECCPADWSCVVPADGTEVCLQNARSSACPAGYAVKNNVCVLSGTPVTSGVASTATGGNSAVTSVIAVTTTSLSTSFSTSGSATIAVTVPVPITTSATTILVPTTTAVPSVSVSHSLSTSGGSTFTVPVNVTLTSAATDTASLSVSTSFSQSGSATVP</sequence>
<gene>
    <name evidence="1" type="ORF">AURDEDRAFT_176981</name>
</gene>
<dbReference type="EMBL" id="JH688036">
    <property type="protein sequence ID" value="EJD33959.1"/>
    <property type="molecule type" value="Genomic_DNA"/>
</dbReference>